<dbReference type="InterPro" id="IPR052165">
    <property type="entry name" value="Membrane_assoc_protease"/>
</dbReference>
<feature type="transmembrane region" description="Helical" evidence="5">
    <location>
        <begin position="31"/>
        <end position="50"/>
    </location>
</feature>
<evidence type="ECO:0000256" key="3">
    <source>
        <dbReference type="ARBA" id="ARBA00022989"/>
    </source>
</evidence>
<dbReference type="PANTHER" id="PTHR33507:SF3">
    <property type="entry name" value="INNER MEMBRANE PROTEIN YBBJ"/>
    <property type="match status" value="1"/>
</dbReference>
<protein>
    <submittedName>
        <fullName evidence="7">NfeD family protein</fullName>
    </submittedName>
</protein>
<evidence type="ECO:0000259" key="6">
    <source>
        <dbReference type="Pfam" id="PF01957"/>
    </source>
</evidence>
<proteinExistence type="predicted"/>
<dbReference type="InterPro" id="IPR012340">
    <property type="entry name" value="NA-bd_OB-fold"/>
</dbReference>
<organism evidence="7 8">
    <name type="scientific">Devosia oryzisoli</name>
    <dbReference type="NCBI Taxonomy" id="2774138"/>
    <lineage>
        <taxon>Bacteria</taxon>
        <taxon>Pseudomonadati</taxon>
        <taxon>Pseudomonadota</taxon>
        <taxon>Alphaproteobacteria</taxon>
        <taxon>Hyphomicrobiales</taxon>
        <taxon>Devosiaceae</taxon>
        <taxon>Devosia</taxon>
    </lineage>
</organism>
<comment type="caution">
    <text evidence="7">The sequence shown here is derived from an EMBL/GenBank/DDBJ whole genome shotgun (WGS) entry which is preliminary data.</text>
</comment>
<dbReference type="PANTHER" id="PTHR33507">
    <property type="entry name" value="INNER MEMBRANE PROTEIN YBBJ"/>
    <property type="match status" value="1"/>
</dbReference>
<evidence type="ECO:0000256" key="5">
    <source>
        <dbReference type="SAM" id="Phobius"/>
    </source>
</evidence>
<evidence type="ECO:0000256" key="4">
    <source>
        <dbReference type="ARBA" id="ARBA00023136"/>
    </source>
</evidence>
<keyword evidence="3 5" id="KW-1133">Transmembrane helix</keyword>
<keyword evidence="8" id="KW-1185">Reference proteome</keyword>
<dbReference type="AlphaFoldDB" id="A0A927FR96"/>
<dbReference type="InterPro" id="IPR002810">
    <property type="entry name" value="NfeD-like_C"/>
</dbReference>
<sequence length="146" mass="15611">MLLDVLLGYGGWLWIIAGLVLLGLELAVPGGFLLWMGVAGLLTGLIALRYPLAWPIQWLMFGGFSLGAILLWTKVYRPRVAADRLGRRLESLVGKEAVLETATGADYGRILLGDTVWLVSGPELPAGTRVKIIGADGAVLKVTAVE</sequence>
<dbReference type="GO" id="GO:0005886">
    <property type="term" value="C:plasma membrane"/>
    <property type="evidence" value="ECO:0007669"/>
    <property type="project" value="TreeGrafter"/>
</dbReference>
<dbReference type="RefSeq" id="WP_191773071.1">
    <property type="nucleotide sequence ID" value="NZ_JACYFU010000001.1"/>
</dbReference>
<evidence type="ECO:0000256" key="1">
    <source>
        <dbReference type="ARBA" id="ARBA00004141"/>
    </source>
</evidence>
<feature type="transmembrane region" description="Helical" evidence="5">
    <location>
        <begin position="6"/>
        <end position="24"/>
    </location>
</feature>
<dbReference type="Gene3D" id="2.40.50.140">
    <property type="entry name" value="Nucleic acid-binding proteins"/>
    <property type="match status" value="1"/>
</dbReference>
<keyword evidence="2 5" id="KW-0812">Transmembrane</keyword>
<feature type="transmembrane region" description="Helical" evidence="5">
    <location>
        <begin position="56"/>
        <end position="75"/>
    </location>
</feature>
<reference evidence="7" key="1">
    <citation type="submission" date="2020-09" db="EMBL/GenBank/DDBJ databases">
        <title>Genome seq and assembly of Devosia sp.</title>
        <authorList>
            <person name="Chhetri G."/>
        </authorList>
    </citation>
    <scope>NUCLEOTIDE SEQUENCE</scope>
    <source>
        <strain evidence="7">PTR5</strain>
    </source>
</reference>
<dbReference type="Proteomes" id="UP000654108">
    <property type="component" value="Unassembled WGS sequence"/>
</dbReference>
<evidence type="ECO:0000256" key="2">
    <source>
        <dbReference type="ARBA" id="ARBA00022692"/>
    </source>
</evidence>
<gene>
    <name evidence="7" type="ORF">IC608_04735</name>
</gene>
<dbReference type="Pfam" id="PF01957">
    <property type="entry name" value="NfeD"/>
    <property type="match status" value="1"/>
</dbReference>
<keyword evidence="4 5" id="KW-0472">Membrane</keyword>
<name>A0A927FR96_9HYPH</name>
<feature type="domain" description="NfeD-like C-terminal" evidence="6">
    <location>
        <begin position="90"/>
        <end position="142"/>
    </location>
</feature>
<comment type="subcellular location">
    <subcellularLocation>
        <location evidence="1">Membrane</location>
        <topology evidence="1">Multi-pass membrane protein</topology>
    </subcellularLocation>
</comment>
<evidence type="ECO:0000313" key="8">
    <source>
        <dbReference type="Proteomes" id="UP000654108"/>
    </source>
</evidence>
<dbReference type="EMBL" id="JACYFU010000001">
    <property type="protein sequence ID" value="MBD8064780.1"/>
    <property type="molecule type" value="Genomic_DNA"/>
</dbReference>
<accession>A0A927FR96</accession>
<evidence type="ECO:0000313" key="7">
    <source>
        <dbReference type="EMBL" id="MBD8064780.1"/>
    </source>
</evidence>